<evidence type="ECO:0000313" key="2">
    <source>
        <dbReference type="Proteomes" id="UP000281955"/>
    </source>
</evidence>
<dbReference type="EMBL" id="RBWV01000009">
    <property type="protein sequence ID" value="RKS80332.1"/>
    <property type="molecule type" value="Genomic_DNA"/>
</dbReference>
<sequence>MLLSPAAARKTLATIRIVNGAAGLLAPQLLLGRLGTDTRLDRSGFYPFRMFGIRTVLIGADLLVLQGEQRRRAVQLAVLIHTTDTLSAATAGVRGDLPRRAAVVTTLVSATNTALALVAASGE</sequence>
<accession>A0A420XTZ7</accession>
<evidence type="ECO:0000313" key="1">
    <source>
        <dbReference type="EMBL" id="RKS80332.1"/>
    </source>
</evidence>
<reference evidence="1 2" key="1">
    <citation type="submission" date="2018-10" db="EMBL/GenBank/DDBJ databases">
        <title>Genomic Encyclopedia of Archaeal and Bacterial Type Strains, Phase II (KMG-II): from individual species to whole genera.</title>
        <authorList>
            <person name="Goeker M."/>
        </authorList>
    </citation>
    <scope>NUCLEOTIDE SEQUENCE [LARGE SCALE GENOMIC DNA]</scope>
    <source>
        <strain evidence="1 2">RP-AC37</strain>
    </source>
</reference>
<comment type="caution">
    <text evidence="1">The sequence shown here is derived from an EMBL/GenBank/DDBJ whole genome shotgun (WGS) entry which is preliminary data.</text>
</comment>
<dbReference type="Proteomes" id="UP000281955">
    <property type="component" value="Unassembled WGS sequence"/>
</dbReference>
<dbReference type="RefSeq" id="WP_121192035.1">
    <property type="nucleotide sequence ID" value="NZ_RBWV01000009.1"/>
</dbReference>
<organism evidence="1 2">
    <name type="scientific">Motilibacter peucedani</name>
    <dbReference type="NCBI Taxonomy" id="598650"/>
    <lineage>
        <taxon>Bacteria</taxon>
        <taxon>Bacillati</taxon>
        <taxon>Actinomycetota</taxon>
        <taxon>Actinomycetes</taxon>
        <taxon>Motilibacterales</taxon>
        <taxon>Motilibacteraceae</taxon>
        <taxon>Motilibacter</taxon>
    </lineage>
</organism>
<keyword evidence="2" id="KW-1185">Reference proteome</keyword>
<dbReference type="InParanoid" id="A0A420XTZ7"/>
<protein>
    <submittedName>
        <fullName evidence="1">Uncharacterized protein</fullName>
    </submittedName>
</protein>
<dbReference type="OrthoDB" id="5145566at2"/>
<proteinExistence type="predicted"/>
<dbReference type="AlphaFoldDB" id="A0A420XTZ7"/>
<gene>
    <name evidence="1" type="ORF">CLV35_0760</name>
</gene>
<name>A0A420XTZ7_9ACTN</name>